<evidence type="ECO:0000313" key="1">
    <source>
        <dbReference type="EMBL" id="AEK58481.1"/>
    </source>
</evidence>
<organism evidence="1 2">
    <name type="scientific">Acidithiobacillus caldus (strain SM-1)</name>
    <dbReference type="NCBI Taxonomy" id="990288"/>
    <lineage>
        <taxon>Bacteria</taxon>
        <taxon>Pseudomonadati</taxon>
        <taxon>Pseudomonadota</taxon>
        <taxon>Acidithiobacillia</taxon>
        <taxon>Acidithiobacillales</taxon>
        <taxon>Acidithiobacillaceae</taxon>
        <taxon>Acidithiobacillus</taxon>
    </lineage>
</organism>
<dbReference type="HOGENOM" id="CLU_838439_0_0_6"/>
<dbReference type="Proteomes" id="UP000006135">
    <property type="component" value="Chromosome"/>
</dbReference>
<dbReference type="RefSeq" id="WP_014003069.1">
    <property type="nucleotide sequence ID" value="NC_015850.1"/>
</dbReference>
<protein>
    <submittedName>
        <fullName evidence="1">Uncharacterized protein</fullName>
    </submittedName>
</protein>
<dbReference type="EMBL" id="CP002573">
    <property type="protein sequence ID" value="AEK58481.1"/>
    <property type="molecule type" value="Genomic_DNA"/>
</dbReference>
<evidence type="ECO:0000313" key="2">
    <source>
        <dbReference type="Proteomes" id="UP000006135"/>
    </source>
</evidence>
<dbReference type="AlphaFoldDB" id="F9ZPU4"/>
<dbReference type="GeneID" id="92931781"/>
<name>F9ZPU4_ACICS</name>
<keyword evidence="2" id="KW-1185">Reference proteome</keyword>
<dbReference type="STRING" id="990288.Atc_1833"/>
<accession>F9ZPU4</accession>
<reference evidence="1 2" key="1">
    <citation type="journal article" date="2011" name="J. Genet. Genomics">
        <title>Unraveling the Acidithiobacillus caldus complete genome and its central metabolisms for carbon assimilation.</title>
        <authorList>
            <person name="You X.Y."/>
            <person name="Guo X."/>
            <person name="Zheng H.J."/>
            <person name="Zhang M.J."/>
            <person name="Liu L.J."/>
            <person name="Zhu Y.Q."/>
            <person name="Zhu B."/>
            <person name="Wang S.Y."/>
            <person name="Zhao G.P."/>
            <person name="Poetsch A."/>
            <person name="Jiang C.Y."/>
            <person name="Liu S.J."/>
        </authorList>
    </citation>
    <scope>NUCLEOTIDE SEQUENCE [LARGE SCALE GENOMIC DNA]</scope>
    <source>
        <strain evidence="1 2">SM-1</strain>
    </source>
</reference>
<sequence>MKGMRHIFSPEDFSILKRTSWATLNADIANAHKQAAAMNFSAKTGRDMTKLAITISQKEVELSTDLSRTLAKGAPLMNTALNKLVNSVDWAANRINAALKGVATGKGPEMGAAGKVYNAARHGKLWSYGNAQAAKSQAWMDKQMMDLLPKGSWLYRRAQKSYQMETEAEKRYMASVKAASGPWYERIHNPMDIESYKGDASYLNPGNGIRYARFASNAQAYRKAAQSVQGYGLHTLAAIAQRYTGSAQTTRKLDEMAKAAGISSPTAHLSLSNPSTLAKIVEALRIGEQPMQRSPQELYQVIKRALIDAHRETNSGTPASSVGAQIHMAAH</sequence>
<gene>
    <name evidence="1" type="ordered locus">Atc_1833</name>
</gene>
<dbReference type="KEGG" id="acu:Atc_1833"/>
<proteinExistence type="predicted"/>